<reference evidence="2 3" key="1">
    <citation type="submission" date="2018-06" db="EMBL/GenBank/DDBJ databases">
        <title>Genomic Encyclopedia of Archaeal and Bacterial Type Strains, Phase II (KMG-II): from individual species to whole genera.</title>
        <authorList>
            <person name="Goeker M."/>
        </authorList>
    </citation>
    <scope>NUCLEOTIDE SEQUENCE [LARGE SCALE GENOMIC DNA]</scope>
    <source>
        <strain evidence="2 3">DSM 25663</strain>
    </source>
</reference>
<dbReference type="OrthoDB" id="9790144at2"/>
<dbReference type="Proteomes" id="UP000248840">
    <property type="component" value="Unassembled WGS sequence"/>
</dbReference>
<proteinExistence type="predicted"/>
<dbReference type="Pfam" id="PF00092">
    <property type="entry name" value="VWA"/>
    <property type="match status" value="1"/>
</dbReference>
<organism evidence="2 3">
    <name type="scientific">Flavobacterium aciduliphilum</name>
    <dbReference type="NCBI Taxonomy" id="1101402"/>
    <lineage>
        <taxon>Bacteria</taxon>
        <taxon>Pseudomonadati</taxon>
        <taxon>Bacteroidota</taxon>
        <taxon>Flavobacteriia</taxon>
        <taxon>Flavobacteriales</taxon>
        <taxon>Flavobacteriaceae</taxon>
        <taxon>Flavobacterium</taxon>
    </lineage>
</organism>
<dbReference type="RefSeq" id="WP_112112112.1">
    <property type="nucleotide sequence ID" value="NZ_QLSZ01000001.1"/>
</dbReference>
<accession>A0A328YQ53</accession>
<dbReference type="PROSITE" id="PS50234">
    <property type="entry name" value="VWFA"/>
    <property type="match status" value="1"/>
</dbReference>
<feature type="domain" description="VWFA" evidence="1">
    <location>
        <begin position="7"/>
        <end position="191"/>
    </location>
</feature>
<dbReference type="AlphaFoldDB" id="A0A328YQ53"/>
<sequence>MKNKKTLYHFVLDSSGSMNDCVEATIKGFNNQLETIKSLQKELPKQEFRISLTLFNNHINHVLSNVSVSNFEPLSRSKYVPCGSTSLLDAIGQSINQIRINCETEIVSNKMNVVMIILTDGMENSSCEFNFNQIAKTITELETSGNWVFTFLGADIDAFQMSEMLNIRSENVVSFDKKNMDAMMGDISKGICYYSYSNDRFKKNFFDFIEEDEDQKGK</sequence>
<dbReference type="InterPro" id="IPR002035">
    <property type="entry name" value="VWF_A"/>
</dbReference>
<comment type="caution">
    <text evidence="2">The sequence shown here is derived from an EMBL/GenBank/DDBJ whole genome shotgun (WGS) entry which is preliminary data.</text>
</comment>
<dbReference type="SUPFAM" id="SSF53300">
    <property type="entry name" value="vWA-like"/>
    <property type="match status" value="1"/>
</dbReference>
<protein>
    <submittedName>
        <fullName evidence="2">Uncharacterized protein YegL</fullName>
    </submittedName>
</protein>
<dbReference type="Gene3D" id="3.40.50.410">
    <property type="entry name" value="von Willebrand factor, type A domain"/>
    <property type="match status" value="1"/>
</dbReference>
<evidence type="ECO:0000313" key="3">
    <source>
        <dbReference type="Proteomes" id="UP000248840"/>
    </source>
</evidence>
<evidence type="ECO:0000259" key="1">
    <source>
        <dbReference type="PROSITE" id="PS50234"/>
    </source>
</evidence>
<dbReference type="CDD" id="cd00198">
    <property type="entry name" value="vWFA"/>
    <property type="match status" value="1"/>
</dbReference>
<evidence type="ECO:0000313" key="2">
    <source>
        <dbReference type="EMBL" id="RAR75760.1"/>
    </source>
</evidence>
<name>A0A328YQ53_9FLAO</name>
<gene>
    <name evidence="2" type="ORF">CLV55_101465</name>
</gene>
<dbReference type="EMBL" id="QLSZ01000001">
    <property type="protein sequence ID" value="RAR75760.1"/>
    <property type="molecule type" value="Genomic_DNA"/>
</dbReference>
<dbReference type="InterPro" id="IPR036465">
    <property type="entry name" value="vWFA_dom_sf"/>
</dbReference>
<keyword evidence="3" id="KW-1185">Reference proteome</keyword>